<keyword evidence="3" id="KW-1185">Reference proteome</keyword>
<dbReference type="InterPro" id="IPR002744">
    <property type="entry name" value="MIP18-like"/>
</dbReference>
<dbReference type="PANTHER" id="PTHR42831">
    <property type="entry name" value="FE-S PROTEIN MATURATION AUXILIARY FACTOR YITW"/>
    <property type="match status" value="1"/>
</dbReference>
<evidence type="ECO:0000313" key="3">
    <source>
        <dbReference type="Proteomes" id="UP000027284"/>
    </source>
</evidence>
<dbReference type="PANTHER" id="PTHR42831:SF1">
    <property type="entry name" value="FE-S PROTEIN MATURATION AUXILIARY FACTOR YITW"/>
    <property type="match status" value="1"/>
</dbReference>
<dbReference type="EMBL" id="JMFG01000011">
    <property type="protein sequence ID" value="KDA54091.1"/>
    <property type="molecule type" value="Genomic_DNA"/>
</dbReference>
<protein>
    <recommendedName>
        <fullName evidence="1">MIP18 family-like domain-containing protein</fullName>
    </recommendedName>
</protein>
<name>A0A062Y117_9BACT</name>
<dbReference type="InterPro" id="IPR052339">
    <property type="entry name" value="Fe-S_Maturation_MIP18"/>
</dbReference>
<dbReference type="Pfam" id="PF01883">
    <property type="entry name" value="FeS_assembly_P"/>
    <property type="match status" value="1"/>
</dbReference>
<dbReference type="InterPro" id="IPR034904">
    <property type="entry name" value="FSCA_dom_sf"/>
</dbReference>
<organism evidence="2 3">
    <name type="scientific">Thermoanaerobaculum aquaticum</name>
    <dbReference type="NCBI Taxonomy" id="1312852"/>
    <lineage>
        <taxon>Bacteria</taxon>
        <taxon>Pseudomonadati</taxon>
        <taxon>Acidobacteriota</taxon>
        <taxon>Thermoanaerobaculia</taxon>
        <taxon>Thermoanaerobaculales</taxon>
        <taxon>Thermoanaerobaculaceae</taxon>
        <taxon>Thermoanaerobaculum</taxon>
    </lineage>
</organism>
<feature type="domain" description="MIP18 family-like" evidence="1">
    <location>
        <begin position="4"/>
        <end position="78"/>
    </location>
</feature>
<proteinExistence type="predicted"/>
<sequence>MLTEERVWEALATVMDPEIPFSIVDLGLVYGVWVLPPDAVKVQVTLTVRGCPLIHRITDDIREAVSRHTGAKQVAVEVVWDPPWNPAMASPEVQKRMGWA</sequence>
<dbReference type="STRING" id="1312852.EG19_00525"/>
<dbReference type="RefSeq" id="WP_038048115.1">
    <property type="nucleotide sequence ID" value="NZ_JMFG01000011.1"/>
</dbReference>
<dbReference type="Gene3D" id="3.30.300.130">
    <property type="entry name" value="Fe-S cluster assembly (FSCA)"/>
    <property type="match status" value="1"/>
</dbReference>
<dbReference type="OrthoDB" id="9805360at2"/>
<accession>A0A062Y117</accession>
<evidence type="ECO:0000313" key="2">
    <source>
        <dbReference type="EMBL" id="KDA54091.1"/>
    </source>
</evidence>
<evidence type="ECO:0000259" key="1">
    <source>
        <dbReference type="Pfam" id="PF01883"/>
    </source>
</evidence>
<dbReference type="SUPFAM" id="SSF117916">
    <property type="entry name" value="Fe-S cluster assembly (FSCA) domain-like"/>
    <property type="match status" value="1"/>
</dbReference>
<gene>
    <name evidence="2" type="ORF">EG19_00525</name>
</gene>
<comment type="caution">
    <text evidence="2">The sequence shown here is derived from an EMBL/GenBank/DDBJ whole genome shotgun (WGS) entry which is preliminary data.</text>
</comment>
<reference evidence="2 3" key="1">
    <citation type="submission" date="2014-04" db="EMBL/GenBank/DDBJ databases">
        <title>The Genome Sequence of Thermoanaerobaculum aquaticum MP-01, The First Cultivated Group 23 Acidobacterium.</title>
        <authorList>
            <person name="Stamps B.W."/>
            <person name="Losey N.A."/>
            <person name="Lawson P.A."/>
            <person name="Stevenson B.S."/>
        </authorList>
    </citation>
    <scope>NUCLEOTIDE SEQUENCE [LARGE SCALE GENOMIC DNA]</scope>
    <source>
        <strain evidence="2 3">MP-01</strain>
    </source>
</reference>
<dbReference type="Proteomes" id="UP000027284">
    <property type="component" value="Unassembled WGS sequence"/>
</dbReference>
<dbReference type="AlphaFoldDB" id="A0A062Y117"/>